<proteinExistence type="inferred from homology"/>
<dbReference type="InterPro" id="IPR013766">
    <property type="entry name" value="Thioredoxin_domain"/>
</dbReference>
<evidence type="ECO:0000256" key="6">
    <source>
        <dbReference type="SAM" id="SignalP"/>
    </source>
</evidence>
<evidence type="ECO:0000256" key="5">
    <source>
        <dbReference type="ARBA" id="ARBA00023284"/>
    </source>
</evidence>
<sequence length="263" mass="29984">MKKMLMKFMAFMGLILFSAAATSAGEVAIDGKITIDEDRLREVIKEVIKENPKLIYETINAYAKHEKKRKLAERLESSFKNRINGLTVDEKINPVMGSKDAPITIIEFTDFQCPYCSRAARTVERVLKKYPGKVRLALKNNPLDFHKQALPAASAALAANKQGKFWEYHDLLFKNASDLNEEMFVKFAEDLSLDVEKFNKDRNSDEIIVQIEAEREEAEKYKLKGTPSFVANGIVIRGAQKIDYFSKVVDRLLAEKKAEKKQK</sequence>
<dbReference type="Pfam" id="PF13462">
    <property type="entry name" value="Thioredoxin_4"/>
    <property type="match status" value="1"/>
</dbReference>
<feature type="domain" description="Thioredoxin" evidence="7">
    <location>
        <begin position="15"/>
        <end position="254"/>
    </location>
</feature>
<keyword evidence="4" id="KW-1015">Disulfide bond</keyword>
<evidence type="ECO:0000256" key="4">
    <source>
        <dbReference type="ARBA" id="ARBA00023157"/>
    </source>
</evidence>
<protein>
    <submittedName>
        <fullName evidence="8">Thioredoxin-fold containing protein</fullName>
    </submittedName>
</protein>
<feature type="chain" id="PRO_5037123587" evidence="6">
    <location>
        <begin position="24"/>
        <end position="263"/>
    </location>
</feature>
<comment type="similarity">
    <text evidence="1">Belongs to the thioredoxin family. DsbA subfamily.</text>
</comment>
<name>A0A975BSX3_9BACT</name>
<dbReference type="InterPro" id="IPR012336">
    <property type="entry name" value="Thioredoxin-like_fold"/>
</dbReference>
<evidence type="ECO:0000259" key="7">
    <source>
        <dbReference type="PROSITE" id="PS51352"/>
    </source>
</evidence>
<dbReference type="Proteomes" id="UP000663722">
    <property type="component" value="Chromosome"/>
</dbReference>
<dbReference type="SUPFAM" id="SSF52833">
    <property type="entry name" value="Thioredoxin-like"/>
    <property type="match status" value="1"/>
</dbReference>
<keyword evidence="3" id="KW-0560">Oxidoreductase</keyword>
<organism evidence="8 9">
    <name type="scientific">Desulfonema magnum</name>
    <dbReference type="NCBI Taxonomy" id="45655"/>
    <lineage>
        <taxon>Bacteria</taxon>
        <taxon>Pseudomonadati</taxon>
        <taxon>Thermodesulfobacteriota</taxon>
        <taxon>Desulfobacteria</taxon>
        <taxon>Desulfobacterales</taxon>
        <taxon>Desulfococcaceae</taxon>
        <taxon>Desulfonema</taxon>
    </lineage>
</organism>
<feature type="signal peptide" evidence="6">
    <location>
        <begin position="1"/>
        <end position="23"/>
    </location>
</feature>
<dbReference type="GO" id="GO:0016491">
    <property type="term" value="F:oxidoreductase activity"/>
    <property type="evidence" value="ECO:0007669"/>
    <property type="project" value="UniProtKB-KW"/>
</dbReference>
<dbReference type="Gene3D" id="3.40.30.10">
    <property type="entry name" value="Glutaredoxin"/>
    <property type="match status" value="1"/>
</dbReference>
<evidence type="ECO:0000256" key="1">
    <source>
        <dbReference type="ARBA" id="ARBA00005791"/>
    </source>
</evidence>
<gene>
    <name evidence="8" type="ORF">dnm_065360</name>
</gene>
<dbReference type="AlphaFoldDB" id="A0A975BSX3"/>
<dbReference type="PANTHER" id="PTHR13887:SF14">
    <property type="entry name" value="DISULFIDE BOND FORMATION PROTEIN D"/>
    <property type="match status" value="1"/>
</dbReference>
<dbReference type="KEGG" id="dmm:dnm_065360"/>
<dbReference type="PANTHER" id="PTHR13887">
    <property type="entry name" value="GLUTATHIONE S-TRANSFERASE KAPPA"/>
    <property type="match status" value="1"/>
</dbReference>
<evidence type="ECO:0000313" key="8">
    <source>
        <dbReference type="EMBL" id="QTA90475.1"/>
    </source>
</evidence>
<keyword evidence="2 6" id="KW-0732">Signal</keyword>
<evidence type="ECO:0000256" key="2">
    <source>
        <dbReference type="ARBA" id="ARBA00022729"/>
    </source>
</evidence>
<dbReference type="RefSeq" id="WP_207678663.1">
    <property type="nucleotide sequence ID" value="NZ_CP061800.1"/>
</dbReference>
<keyword evidence="5" id="KW-0676">Redox-active center</keyword>
<dbReference type="PROSITE" id="PS51352">
    <property type="entry name" value="THIOREDOXIN_2"/>
    <property type="match status" value="1"/>
</dbReference>
<reference evidence="8" key="1">
    <citation type="journal article" date="2021" name="Microb. Physiol.">
        <title>Proteogenomic Insights into the Physiology of Marine, Sulfate-Reducing, Filamentous Desulfonema limicola and Desulfonema magnum.</title>
        <authorList>
            <person name="Schnaars V."/>
            <person name="Wohlbrand L."/>
            <person name="Scheve S."/>
            <person name="Hinrichs C."/>
            <person name="Reinhardt R."/>
            <person name="Rabus R."/>
        </authorList>
    </citation>
    <scope>NUCLEOTIDE SEQUENCE</scope>
    <source>
        <strain evidence="8">4be13</strain>
    </source>
</reference>
<evidence type="ECO:0000256" key="3">
    <source>
        <dbReference type="ARBA" id="ARBA00023002"/>
    </source>
</evidence>
<accession>A0A975BSX3</accession>
<evidence type="ECO:0000313" key="9">
    <source>
        <dbReference type="Proteomes" id="UP000663722"/>
    </source>
</evidence>
<keyword evidence="9" id="KW-1185">Reference proteome</keyword>
<dbReference type="InterPro" id="IPR036249">
    <property type="entry name" value="Thioredoxin-like_sf"/>
</dbReference>
<dbReference type="EMBL" id="CP061800">
    <property type="protein sequence ID" value="QTA90475.1"/>
    <property type="molecule type" value="Genomic_DNA"/>
</dbReference>